<feature type="domain" description="VRR-NUC" evidence="4">
    <location>
        <begin position="1"/>
        <end position="81"/>
    </location>
</feature>
<comment type="cofactor">
    <cofactor evidence="1">
        <name>Mg(2+)</name>
        <dbReference type="ChEBI" id="CHEBI:18420"/>
    </cofactor>
</comment>
<evidence type="ECO:0000313" key="6">
    <source>
        <dbReference type="Proteomes" id="UP001275436"/>
    </source>
</evidence>
<proteinExistence type="predicted"/>
<dbReference type="Pfam" id="PF08774">
    <property type="entry name" value="VRR_NUC"/>
    <property type="match status" value="1"/>
</dbReference>
<evidence type="ECO:0000256" key="2">
    <source>
        <dbReference type="ARBA" id="ARBA00022722"/>
    </source>
</evidence>
<name>A0ABQ5THX3_9BACI</name>
<comment type="caution">
    <text evidence="5">The sequence shown here is derived from an EMBL/GenBank/DDBJ whole genome shotgun (WGS) entry which is preliminary data.</text>
</comment>
<sequence>MKESQLEKRLKDKVEQLGGLCFKWVSPGKRGVPDRICLLAKGRTVFVEMKAPNGKLSPLQKKRIQELEKLGHEVRVLYTKQTIDEFIREIGGDV</sequence>
<organism evidence="5 6">
    <name type="scientific">Oceanobacillus kimchii</name>
    <dbReference type="NCBI Taxonomy" id="746691"/>
    <lineage>
        <taxon>Bacteria</taxon>
        <taxon>Bacillati</taxon>
        <taxon>Bacillota</taxon>
        <taxon>Bacilli</taxon>
        <taxon>Bacillales</taxon>
        <taxon>Bacillaceae</taxon>
        <taxon>Oceanobacillus</taxon>
    </lineage>
</organism>
<evidence type="ECO:0000256" key="3">
    <source>
        <dbReference type="ARBA" id="ARBA00022801"/>
    </source>
</evidence>
<dbReference type="InterPro" id="IPR011856">
    <property type="entry name" value="tRNA_endonuc-like_dom_sf"/>
</dbReference>
<dbReference type="RefSeq" id="WP_397351659.1">
    <property type="nucleotide sequence ID" value="NZ_BSKO01000001.1"/>
</dbReference>
<reference evidence="5 6" key="1">
    <citation type="submission" date="2023-02" db="EMBL/GenBank/DDBJ databases">
        <title>Oceanobacillus kimchii IFOP_LL358 isolated form Alexandrium catenella lab strain.</title>
        <authorList>
            <person name="Gajardo G."/>
            <person name="Ueki S."/>
            <person name="Maruyama F."/>
        </authorList>
    </citation>
    <scope>NUCLEOTIDE SEQUENCE [LARGE SCALE GENOMIC DNA]</scope>
    <source>
        <strain evidence="5 6">IFOP_LL358</strain>
    </source>
</reference>
<dbReference type="EMBL" id="BSKO01000001">
    <property type="protein sequence ID" value="GLO64735.1"/>
    <property type="molecule type" value="Genomic_DNA"/>
</dbReference>
<evidence type="ECO:0000259" key="4">
    <source>
        <dbReference type="SMART" id="SM00990"/>
    </source>
</evidence>
<keyword evidence="2" id="KW-0540">Nuclease</keyword>
<keyword evidence="3" id="KW-0378">Hydrolase</keyword>
<dbReference type="Gene3D" id="3.40.1350.10">
    <property type="match status" value="1"/>
</dbReference>
<evidence type="ECO:0000256" key="1">
    <source>
        <dbReference type="ARBA" id="ARBA00001946"/>
    </source>
</evidence>
<dbReference type="InterPro" id="IPR014883">
    <property type="entry name" value="VRR_NUC"/>
</dbReference>
<accession>A0ABQ5THX3</accession>
<gene>
    <name evidence="5" type="ORF">MACH08_05190</name>
</gene>
<protein>
    <submittedName>
        <fullName evidence="5">Nuclease</fullName>
    </submittedName>
</protein>
<evidence type="ECO:0000313" key="5">
    <source>
        <dbReference type="EMBL" id="GLO64735.1"/>
    </source>
</evidence>
<dbReference type="SMART" id="SM00990">
    <property type="entry name" value="VRR_NUC"/>
    <property type="match status" value="1"/>
</dbReference>
<dbReference type="Proteomes" id="UP001275436">
    <property type="component" value="Unassembled WGS sequence"/>
</dbReference>
<keyword evidence="6" id="KW-1185">Reference proteome</keyword>